<keyword evidence="3" id="KW-1185">Reference proteome</keyword>
<feature type="compositionally biased region" description="Basic and acidic residues" evidence="1">
    <location>
        <begin position="27"/>
        <end position="39"/>
    </location>
</feature>
<evidence type="ECO:0000256" key="1">
    <source>
        <dbReference type="SAM" id="MobiDB-lite"/>
    </source>
</evidence>
<feature type="compositionally biased region" description="Gly residues" evidence="1">
    <location>
        <begin position="46"/>
        <end position="58"/>
    </location>
</feature>
<feature type="region of interest" description="Disordered" evidence="1">
    <location>
        <begin position="1"/>
        <end position="60"/>
    </location>
</feature>
<sequence>WESGAHTLRRKARKKRKKASGRGGSPKKGEEAKKVEAPRLPKLAAPGGGAGAKGGRGGPSDMRLWSWVLHLGLLSAALGCGLAERPRRVRRDPRAGRPPRPAAGPATCATRAARGRRASLPPPLPPPGGAWEAVRVPRRRQQREARDAAEEPSPPSRALYFSGRGEQLRLRADLELPRDTFTLQVWLRAEGGQRSPAARAPRTALHSPCARRGARVSRRGWRAGRGLAGCLCGRRPASGAETSGRAESLALPGRRNGRAKKAALPDRREEPAELSWRTRDPR</sequence>
<feature type="non-terminal residue" evidence="2">
    <location>
        <position position="1"/>
    </location>
</feature>
<dbReference type="PANTHER" id="PTHR46130:SF2">
    <property type="entry name" value="PAPPALYSIN-1"/>
    <property type="match status" value="1"/>
</dbReference>
<dbReference type="PANTHER" id="PTHR46130">
    <property type="entry name" value="LAMGL DOMAIN-CONTAINING PROTEIN"/>
    <property type="match status" value="1"/>
</dbReference>
<dbReference type="InterPro" id="IPR043543">
    <property type="entry name" value="PAPPA/PAPPA2"/>
</dbReference>
<accession>A0ABQ9WF06</accession>
<reference evidence="2 3" key="1">
    <citation type="submission" date="2023-05" db="EMBL/GenBank/DDBJ databases">
        <title>B98-5 Cell Line De Novo Hybrid Assembly: An Optical Mapping Approach.</title>
        <authorList>
            <person name="Kananen K."/>
            <person name="Auerbach J.A."/>
            <person name="Kautto E."/>
            <person name="Blachly J.S."/>
        </authorList>
    </citation>
    <scope>NUCLEOTIDE SEQUENCE [LARGE SCALE GENOMIC DNA]</scope>
    <source>
        <strain evidence="2">B95-8</strain>
        <tissue evidence="2">Cell line</tissue>
    </source>
</reference>
<feature type="compositionally biased region" description="Basic and acidic residues" evidence="1">
    <location>
        <begin position="263"/>
        <end position="282"/>
    </location>
</feature>
<proteinExistence type="predicted"/>
<feature type="compositionally biased region" description="Low complexity" evidence="1">
    <location>
        <begin position="103"/>
        <end position="112"/>
    </location>
</feature>
<evidence type="ECO:0000313" key="2">
    <source>
        <dbReference type="EMBL" id="KAK2120213.1"/>
    </source>
</evidence>
<gene>
    <name evidence="2" type="ORF">P7K49_001599</name>
</gene>
<name>A0ABQ9WF06_SAGOE</name>
<evidence type="ECO:0000313" key="3">
    <source>
        <dbReference type="Proteomes" id="UP001266305"/>
    </source>
</evidence>
<feature type="region of interest" description="Disordered" evidence="1">
    <location>
        <begin position="232"/>
        <end position="282"/>
    </location>
</feature>
<feature type="region of interest" description="Disordered" evidence="1">
    <location>
        <begin position="88"/>
        <end position="160"/>
    </location>
</feature>
<dbReference type="EMBL" id="JASSZA010000001">
    <property type="protein sequence ID" value="KAK2120213.1"/>
    <property type="molecule type" value="Genomic_DNA"/>
</dbReference>
<protein>
    <submittedName>
        <fullName evidence="2">Uncharacterized protein</fullName>
    </submittedName>
</protein>
<dbReference type="Proteomes" id="UP001266305">
    <property type="component" value="Unassembled WGS sequence"/>
</dbReference>
<organism evidence="2 3">
    <name type="scientific">Saguinus oedipus</name>
    <name type="common">Cotton-top tamarin</name>
    <name type="synonym">Oedipomidas oedipus</name>
    <dbReference type="NCBI Taxonomy" id="9490"/>
    <lineage>
        <taxon>Eukaryota</taxon>
        <taxon>Metazoa</taxon>
        <taxon>Chordata</taxon>
        <taxon>Craniata</taxon>
        <taxon>Vertebrata</taxon>
        <taxon>Euteleostomi</taxon>
        <taxon>Mammalia</taxon>
        <taxon>Eutheria</taxon>
        <taxon>Euarchontoglires</taxon>
        <taxon>Primates</taxon>
        <taxon>Haplorrhini</taxon>
        <taxon>Platyrrhini</taxon>
        <taxon>Cebidae</taxon>
        <taxon>Callitrichinae</taxon>
        <taxon>Saguinus</taxon>
    </lineage>
</organism>
<comment type="caution">
    <text evidence="2">The sequence shown here is derived from an EMBL/GenBank/DDBJ whole genome shotgun (WGS) entry which is preliminary data.</text>
</comment>
<feature type="compositionally biased region" description="Basic residues" evidence="1">
    <location>
        <begin position="7"/>
        <end position="20"/>
    </location>
</feature>